<feature type="domain" description="UmuC" evidence="11">
    <location>
        <begin position="5"/>
        <end position="189"/>
    </location>
</feature>
<keyword evidence="6" id="KW-0741">SOS mutagenesis</keyword>
<keyword evidence="8" id="KW-0742">SOS response</keyword>
<dbReference type="InterPro" id="IPR025188">
    <property type="entry name" value="DUF4113"/>
</dbReference>
<dbReference type="EC" id="2.7.7.7" evidence="4"/>
<dbReference type="SUPFAM" id="SSF56672">
    <property type="entry name" value="DNA/RNA polymerases"/>
    <property type="match status" value="1"/>
</dbReference>
<organism evidence="12 13">
    <name type="scientific">Bosea robiniae</name>
    <dbReference type="NCBI Taxonomy" id="1036780"/>
    <lineage>
        <taxon>Bacteria</taxon>
        <taxon>Pseudomonadati</taxon>
        <taxon>Pseudomonadota</taxon>
        <taxon>Alphaproteobacteria</taxon>
        <taxon>Hyphomicrobiales</taxon>
        <taxon>Boseaceae</taxon>
        <taxon>Bosea</taxon>
    </lineage>
</organism>
<comment type="subunit">
    <text evidence="3">Monomer.</text>
</comment>
<dbReference type="InterPro" id="IPR043128">
    <property type="entry name" value="Rev_trsase/Diguanyl_cyclase"/>
</dbReference>
<comment type="caution">
    <text evidence="12">The sequence shown here is derived from an EMBL/GenBank/DDBJ whole genome shotgun (WGS) entry which is preliminary data.</text>
</comment>
<dbReference type="Gene3D" id="3.30.70.270">
    <property type="match status" value="1"/>
</dbReference>
<dbReference type="Pfam" id="PF00817">
    <property type="entry name" value="IMS"/>
    <property type="match status" value="1"/>
</dbReference>
<dbReference type="PROSITE" id="PS50173">
    <property type="entry name" value="UMUC"/>
    <property type="match status" value="1"/>
</dbReference>
<dbReference type="CDD" id="cd01700">
    <property type="entry name" value="PolY_Pol_V_umuC"/>
    <property type="match status" value="1"/>
</dbReference>
<evidence type="ECO:0000259" key="11">
    <source>
        <dbReference type="PROSITE" id="PS50173"/>
    </source>
</evidence>
<dbReference type="Gene3D" id="3.40.1170.60">
    <property type="match status" value="1"/>
</dbReference>
<evidence type="ECO:0000256" key="9">
    <source>
        <dbReference type="ARBA" id="ARBA00025589"/>
    </source>
</evidence>
<comment type="catalytic activity">
    <reaction evidence="10">
        <text>DNA(n) + a 2'-deoxyribonucleoside 5'-triphosphate = DNA(n+1) + diphosphate</text>
        <dbReference type="Rhea" id="RHEA:22508"/>
        <dbReference type="Rhea" id="RHEA-COMP:17339"/>
        <dbReference type="Rhea" id="RHEA-COMP:17340"/>
        <dbReference type="ChEBI" id="CHEBI:33019"/>
        <dbReference type="ChEBI" id="CHEBI:61560"/>
        <dbReference type="ChEBI" id="CHEBI:173112"/>
        <dbReference type="EC" id="2.7.7.7"/>
    </reaction>
</comment>
<dbReference type="InterPro" id="IPR001126">
    <property type="entry name" value="UmuC"/>
</dbReference>
<dbReference type="InterPro" id="IPR050116">
    <property type="entry name" value="DNA_polymerase-Y"/>
</dbReference>
<evidence type="ECO:0000256" key="1">
    <source>
        <dbReference type="ARBA" id="ARBA00001946"/>
    </source>
</evidence>
<keyword evidence="5" id="KW-0227">DNA damage</keyword>
<name>A0ABY0NZ71_9HYPH</name>
<dbReference type="PANTHER" id="PTHR11076:SF34">
    <property type="entry name" value="PROTEIN UMUC"/>
    <property type="match status" value="1"/>
</dbReference>
<evidence type="ECO:0000256" key="4">
    <source>
        <dbReference type="ARBA" id="ARBA00012417"/>
    </source>
</evidence>
<evidence type="ECO:0000256" key="2">
    <source>
        <dbReference type="ARBA" id="ARBA00010945"/>
    </source>
</evidence>
<dbReference type="EMBL" id="FNBZ01000004">
    <property type="protein sequence ID" value="SDG45277.1"/>
    <property type="molecule type" value="Genomic_DNA"/>
</dbReference>
<dbReference type="InterPro" id="IPR043502">
    <property type="entry name" value="DNA/RNA_pol_sf"/>
</dbReference>
<sequence>MTASFALIDGNSFYCSCERVFDPKLKGRPVIVLSNNDGCAVARTSEAKALGIRMGAPMFTIRDLVKREGVVVFSSNYTLYGDMSRRMNTVYQRFASDIEVYSIDESFLDATPIAPERRVDWGKDLRSTVSTWTGVPTCVGIGPTKTLAKIANKIAKCTPQLGGVCDLTSAEARREWLRIMPLDDVWGIGAASQVKLKAFGCKTAADVAALDPKLARQTLTVVGERIIQELRGHPCIDLEAVAPTRKGCAVTRSFAGRVDNLEMMQEAIASHATRLGEKLRHHGLATDHVSVFYHTSPFDGGPARSVSTTVDFPEATNDTLVLVRAAKWGARRIWKPGYRYAKAGLMTVDLVPLEASQRALIGSLDREKSGRLMAALDACNAQHGRGAVYPAAAGVARQRKAWVTKFGQRSPRYTTRLDEVPVVGSRMPRDRLCKGQA</sequence>
<gene>
    <name evidence="12" type="ORF">SAMN05421844_10459</name>
</gene>
<evidence type="ECO:0000313" key="13">
    <source>
        <dbReference type="Proteomes" id="UP000199468"/>
    </source>
</evidence>
<dbReference type="PANTHER" id="PTHR11076">
    <property type="entry name" value="DNA REPAIR POLYMERASE UMUC / TRANSFERASE FAMILY MEMBER"/>
    <property type="match status" value="1"/>
</dbReference>
<comment type="cofactor">
    <cofactor evidence="1">
        <name>Mg(2+)</name>
        <dbReference type="ChEBI" id="CHEBI:18420"/>
    </cofactor>
</comment>
<proteinExistence type="inferred from homology"/>
<comment type="similarity">
    <text evidence="2">Belongs to the DNA polymerase type-Y family.</text>
</comment>
<evidence type="ECO:0000256" key="3">
    <source>
        <dbReference type="ARBA" id="ARBA00011245"/>
    </source>
</evidence>
<dbReference type="Pfam" id="PF11799">
    <property type="entry name" value="IMS_C"/>
    <property type="match status" value="1"/>
</dbReference>
<comment type="function">
    <text evidence="9">Poorly processive, error-prone DNA polymerase involved in untargeted mutagenesis. Copies undamaged DNA at stalled replication forks, which arise in vivo from mismatched or misaligned primer ends. These misaligned primers can be extended by PolIV. Exhibits no 3'-5' exonuclease (proofreading) activity. May be involved in translesional synthesis, in conjunction with the beta clamp from PolIII.</text>
</comment>
<dbReference type="InterPro" id="IPR036775">
    <property type="entry name" value="DNA_pol_Y-fam_lit_finger_sf"/>
</dbReference>
<evidence type="ECO:0000256" key="8">
    <source>
        <dbReference type="ARBA" id="ARBA00023236"/>
    </source>
</evidence>
<keyword evidence="13" id="KW-1185">Reference proteome</keyword>
<dbReference type="RefSeq" id="WP_091857207.1">
    <property type="nucleotide sequence ID" value="NZ_FNBZ01000004.1"/>
</dbReference>
<dbReference type="InterPro" id="IPR017961">
    <property type="entry name" value="DNA_pol_Y-fam_little_finger"/>
</dbReference>
<evidence type="ECO:0000313" key="12">
    <source>
        <dbReference type="EMBL" id="SDG45277.1"/>
    </source>
</evidence>
<keyword evidence="7" id="KW-0234">DNA repair</keyword>
<evidence type="ECO:0000256" key="5">
    <source>
        <dbReference type="ARBA" id="ARBA00022763"/>
    </source>
</evidence>
<reference evidence="12 13" key="1">
    <citation type="submission" date="2016-10" db="EMBL/GenBank/DDBJ databases">
        <authorList>
            <person name="Varghese N."/>
            <person name="Submissions S."/>
        </authorList>
    </citation>
    <scope>NUCLEOTIDE SEQUENCE [LARGE SCALE GENOMIC DNA]</scope>
    <source>
        <strain evidence="12 13">DSM 26672</strain>
    </source>
</reference>
<dbReference type="Gene3D" id="3.30.1490.100">
    <property type="entry name" value="DNA polymerase, Y-family, little finger domain"/>
    <property type="match status" value="1"/>
</dbReference>
<evidence type="ECO:0000256" key="10">
    <source>
        <dbReference type="ARBA" id="ARBA00049244"/>
    </source>
</evidence>
<evidence type="ECO:0000256" key="6">
    <source>
        <dbReference type="ARBA" id="ARBA00023199"/>
    </source>
</evidence>
<evidence type="ECO:0000256" key="7">
    <source>
        <dbReference type="ARBA" id="ARBA00023204"/>
    </source>
</evidence>
<dbReference type="Proteomes" id="UP000199468">
    <property type="component" value="Unassembled WGS sequence"/>
</dbReference>
<protein>
    <recommendedName>
        <fullName evidence="4">DNA-directed DNA polymerase</fullName>
        <ecNumber evidence="4">2.7.7.7</ecNumber>
    </recommendedName>
</protein>
<accession>A0ABY0NZ71</accession>
<dbReference type="Gene3D" id="1.10.150.20">
    <property type="entry name" value="5' to 3' exonuclease, C-terminal subdomain"/>
    <property type="match status" value="1"/>
</dbReference>
<dbReference type="Pfam" id="PF13438">
    <property type="entry name" value="DUF4113"/>
    <property type="match status" value="1"/>
</dbReference>